<dbReference type="GO" id="GO:0005634">
    <property type="term" value="C:nucleus"/>
    <property type="evidence" value="ECO:0007669"/>
    <property type="project" value="UniProtKB-SubCell"/>
</dbReference>
<comment type="catalytic activity">
    <reaction evidence="10">
        <text>N-terminal L-seryl-[histone H2A] + acetyl-CoA = N-terminal N(alpha)-acetyl-L-seryl-[histone H2A] + CoA + H(+)</text>
        <dbReference type="Rhea" id="RHEA:50600"/>
        <dbReference type="Rhea" id="RHEA-COMP:12742"/>
        <dbReference type="Rhea" id="RHEA-COMP:12744"/>
        <dbReference type="ChEBI" id="CHEBI:15378"/>
        <dbReference type="ChEBI" id="CHEBI:57287"/>
        <dbReference type="ChEBI" id="CHEBI:57288"/>
        <dbReference type="ChEBI" id="CHEBI:64738"/>
        <dbReference type="ChEBI" id="CHEBI:83690"/>
        <dbReference type="EC" id="2.3.1.257"/>
    </reaction>
</comment>
<evidence type="ECO:0000256" key="11">
    <source>
        <dbReference type="ARBA" id="ARBA00049524"/>
    </source>
</evidence>
<dbReference type="Proteomes" id="UP000663827">
    <property type="component" value="Unassembled WGS sequence"/>
</dbReference>
<keyword evidence="8" id="KW-0539">Nucleus</keyword>
<dbReference type="InterPro" id="IPR000182">
    <property type="entry name" value="GNAT_dom"/>
</dbReference>
<evidence type="ECO:0000256" key="5">
    <source>
        <dbReference type="ARBA" id="ARBA00015043"/>
    </source>
</evidence>
<dbReference type="EMBL" id="CAJNJQ010001429">
    <property type="protein sequence ID" value="CAE7138519.1"/>
    <property type="molecule type" value="Genomic_DNA"/>
</dbReference>
<keyword evidence="7" id="KW-0808">Transferase</keyword>
<evidence type="ECO:0000256" key="9">
    <source>
        <dbReference type="ARBA" id="ARBA00023315"/>
    </source>
</evidence>
<evidence type="ECO:0000256" key="4">
    <source>
        <dbReference type="ARBA" id="ARBA00012950"/>
    </source>
</evidence>
<evidence type="ECO:0000256" key="1">
    <source>
        <dbReference type="ARBA" id="ARBA00004123"/>
    </source>
</evidence>
<accession>A0A8H3E0Y2</accession>
<dbReference type="AlphaFoldDB" id="A0A8H3E0Y2"/>
<sequence>MPKSQIPRNRRARAARPKRKLHKLEVLADEANKLPPDELQEIFKEYLPALKVDRVEKEEKRTWSFIDGPSLKSAPELQDKIWSLFEDNMRDIYIQANDPDIPWDPVEKLKELQHKKARFVLVQTPGALEAFCSFRFEAEEDQDGEMRFLAYIYEIQVAPAHRGTGMFRRMLAALEGMFAELGVQVVMLTCFKCNTRALPVYTHLGFKEVEGESETSQEFWKPI</sequence>
<dbReference type="InterPro" id="IPR039949">
    <property type="entry name" value="NAA40"/>
</dbReference>
<dbReference type="Pfam" id="PF00583">
    <property type="entry name" value="Acetyltransf_1"/>
    <property type="match status" value="1"/>
</dbReference>
<feature type="domain" description="N-acetyltransferase" evidence="12">
    <location>
        <begin position="79"/>
        <end position="223"/>
    </location>
</feature>
<comment type="caution">
    <text evidence="13">The sequence shown here is derived from an EMBL/GenBank/DDBJ whole genome shotgun (WGS) entry which is preliminary data.</text>
</comment>
<protein>
    <recommendedName>
        <fullName evidence="5">N-alpha-acetyltransferase 40</fullName>
        <ecNumber evidence="4">2.3.1.257</ecNumber>
    </recommendedName>
</protein>
<reference evidence="13" key="1">
    <citation type="submission" date="2021-01" db="EMBL/GenBank/DDBJ databases">
        <authorList>
            <person name="Kaushik A."/>
        </authorList>
    </citation>
    <scope>NUCLEOTIDE SEQUENCE</scope>
    <source>
        <strain evidence="13">AG5</strain>
    </source>
</reference>
<evidence type="ECO:0000313" key="14">
    <source>
        <dbReference type="Proteomes" id="UP000663827"/>
    </source>
</evidence>
<dbReference type="CDD" id="cd04301">
    <property type="entry name" value="NAT_SF"/>
    <property type="match status" value="1"/>
</dbReference>
<evidence type="ECO:0000259" key="12">
    <source>
        <dbReference type="PROSITE" id="PS51186"/>
    </source>
</evidence>
<evidence type="ECO:0000256" key="7">
    <source>
        <dbReference type="ARBA" id="ARBA00022679"/>
    </source>
</evidence>
<proteinExistence type="inferred from homology"/>
<evidence type="ECO:0000256" key="8">
    <source>
        <dbReference type="ARBA" id="ARBA00023242"/>
    </source>
</evidence>
<keyword evidence="9" id="KW-0012">Acyltransferase</keyword>
<dbReference type="EC" id="2.3.1.257" evidence="4"/>
<evidence type="ECO:0000313" key="13">
    <source>
        <dbReference type="EMBL" id="CAE7138519.1"/>
    </source>
</evidence>
<gene>
    <name evidence="13" type="ORF">RDB_LOCUS71438</name>
</gene>
<dbReference type="Gene3D" id="3.40.630.30">
    <property type="match status" value="1"/>
</dbReference>
<dbReference type="PROSITE" id="PS51186">
    <property type="entry name" value="GNAT"/>
    <property type="match status" value="1"/>
</dbReference>
<evidence type="ECO:0000256" key="10">
    <source>
        <dbReference type="ARBA" id="ARBA00047821"/>
    </source>
</evidence>
<evidence type="ECO:0000256" key="3">
    <source>
        <dbReference type="ARBA" id="ARBA00008870"/>
    </source>
</evidence>
<evidence type="ECO:0000256" key="6">
    <source>
        <dbReference type="ARBA" id="ARBA00022490"/>
    </source>
</evidence>
<comment type="similarity">
    <text evidence="3">Belongs to the acetyltransferase family. NAA40 subfamily.</text>
</comment>
<dbReference type="InterPro" id="IPR016181">
    <property type="entry name" value="Acyl_CoA_acyltransferase"/>
</dbReference>
<dbReference type="GO" id="GO:0005737">
    <property type="term" value="C:cytoplasm"/>
    <property type="evidence" value="ECO:0007669"/>
    <property type="project" value="UniProtKB-SubCell"/>
</dbReference>
<dbReference type="PANTHER" id="PTHR20531:SF1">
    <property type="entry name" value="N-ALPHA-ACETYLTRANSFERASE 40"/>
    <property type="match status" value="1"/>
</dbReference>
<organism evidence="13 14">
    <name type="scientific">Rhizoctonia solani</name>
    <dbReference type="NCBI Taxonomy" id="456999"/>
    <lineage>
        <taxon>Eukaryota</taxon>
        <taxon>Fungi</taxon>
        <taxon>Dikarya</taxon>
        <taxon>Basidiomycota</taxon>
        <taxon>Agaricomycotina</taxon>
        <taxon>Agaricomycetes</taxon>
        <taxon>Cantharellales</taxon>
        <taxon>Ceratobasidiaceae</taxon>
        <taxon>Rhizoctonia</taxon>
    </lineage>
</organism>
<dbReference type="SUPFAM" id="SSF55729">
    <property type="entry name" value="Acyl-CoA N-acyltransferases (Nat)"/>
    <property type="match status" value="1"/>
</dbReference>
<dbReference type="GO" id="GO:0043998">
    <property type="term" value="F:histone H2A acetyltransferase activity"/>
    <property type="evidence" value="ECO:0007669"/>
    <property type="project" value="InterPro"/>
</dbReference>
<comment type="catalytic activity">
    <reaction evidence="11">
        <text>N-terminal L-seryl-[histone H4] + acetyl-CoA = N-terminal N(alpha)-acetyl-L-seryl-[histone H4] + CoA + H(+)</text>
        <dbReference type="Rhea" id="RHEA:50596"/>
        <dbReference type="Rhea" id="RHEA-COMP:12740"/>
        <dbReference type="Rhea" id="RHEA-COMP:12743"/>
        <dbReference type="ChEBI" id="CHEBI:15378"/>
        <dbReference type="ChEBI" id="CHEBI:57287"/>
        <dbReference type="ChEBI" id="CHEBI:57288"/>
        <dbReference type="ChEBI" id="CHEBI:64738"/>
        <dbReference type="ChEBI" id="CHEBI:83690"/>
        <dbReference type="EC" id="2.3.1.257"/>
    </reaction>
</comment>
<dbReference type="GO" id="GO:0010485">
    <property type="term" value="F:histone H4 acetyltransferase activity"/>
    <property type="evidence" value="ECO:0007669"/>
    <property type="project" value="InterPro"/>
</dbReference>
<dbReference type="GO" id="GO:1990189">
    <property type="term" value="F:protein N-terminal-serine acetyltransferase activity"/>
    <property type="evidence" value="ECO:0007669"/>
    <property type="project" value="UniProtKB-EC"/>
</dbReference>
<comment type="subcellular location">
    <subcellularLocation>
        <location evidence="2">Cytoplasm</location>
    </subcellularLocation>
    <subcellularLocation>
        <location evidence="1">Nucleus</location>
    </subcellularLocation>
</comment>
<evidence type="ECO:0000256" key="2">
    <source>
        <dbReference type="ARBA" id="ARBA00004496"/>
    </source>
</evidence>
<keyword evidence="6" id="KW-0963">Cytoplasm</keyword>
<name>A0A8H3E0Y2_9AGAM</name>
<dbReference type="PANTHER" id="PTHR20531">
    <property type="entry name" value="N-ALPHA-ACETYLTRANSFERASE 40"/>
    <property type="match status" value="1"/>
</dbReference>